<feature type="domain" description="GST C-terminal" evidence="8">
    <location>
        <begin position="73"/>
        <end position="161"/>
    </location>
</feature>
<dbReference type="Proteomes" id="UP000694544">
    <property type="component" value="Unplaced"/>
</dbReference>
<dbReference type="SUPFAM" id="SSF47616">
    <property type="entry name" value="GST C-terminal domain-like"/>
    <property type="match status" value="1"/>
</dbReference>
<dbReference type="InterPro" id="IPR004045">
    <property type="entry name" value="Glutathione_S-Trfase_N"/>
</dbReference>
<keyword evidence="10" id="KW-1185">Reference proteome</keyword>
<evidence type="ECO:0000256" key="5">
    <source>
        <dbReference type="ARBA" id="ARBA00022490"/>
    </source>
</evidence>
<dbReference type="InterPro" id="IPR010987">
    <property type="entry name" value="Glutathione-S-Trfase_C-like"/>
</dbReference>
<name>A0A8C6FLK3_MOSMO</name>
<dbReference type="GO" id="GO:0006749">
    <property type="term" value="P:glutathione metabolic process"/>
    <property type="evidence" value="ECO:0007669"/>
    <property type="project" value="TreeGrafter"/>
</dbReference>
<evidence type="ECO:0000256" key="4">
    <source>
        <dbReference type="ARBA" id="ARBA00012452"/>
    </source>
</evidence>
<dbReference type="GO" id="GO:0042178">
    <property type="term" value="P:xenobiotic catabolic process"/>
    <property type="evidence" value="ECO:0007669"/>
    <property type="project" value="UniProtKB-ARBA"/>
</dbReference>
<sequence length="199" mass="23004">MAMTLGYWHFHRLAHEKYRIGDSPNYDRSQWLSKKFKLGLDFPNLPYLINGAHKLTQCKATLDSTAHKHNVSGETEKIYMAVMESRAMDTADDLARVCHHHHSEKMKFQYLKEIPENMKLYSEFLETRTWFAGDKLTYVGFLACTLYLTPTLFGPNCLKLYNKQTILTFCVIVFSFFCHESLHQNPGLQTSGLISSVLP</sequence>
<dbReference type="PANTHER" id="PTHR11571:SF126">
    <property type="entry name" value="GLUTATHIONE S-TRANSFERASE MU 1-RELATED"/>
    <property type="match status" value="1"/>
</dbReference>
<dbReference type="PROSITE" id="PS50405">
    <property type="entry name" value="GST_CTER"/>
    <property type="match status" value="1"/>
</dbReference>
<dbReference type="Ensembl" id="ENSMMST00000016653.1">
    <property type="protein sequence ID" value="ENSMMSP00000015085.1"/>
    <property type="gene ID" value="ENSMMSG00000011472.1"/>
</dbReference>
<dbReference type="Gene3D" id="3.40.30.10">
    <property type="entry name" value="Glutaredoxin"/>
    <property type="match status" value="1"/>
</dbReference>
<dbReference type="PRINTS" id="PR01267">
    <property type="entry name" value="GSTRNSFRASEM"/>
</dbReference>
<evidence type="ECO:0000313" key="9">
    <source>
        <dbReference type="Ensembl" id="ENSMMSP00000015085.1"/>
    </source>
</evidence>
<dbReference type="InterPro" id="IPR004046">
    <property type="entry name" value="GST_C"/>
</dbReference>
<dbReference type="PROSITE" id="PS50404">
    <property type="entry name" value="GST_NTER"/>
    <property type="match status" value="1"/>
</dbReference>
<comment type="subunit">
    <text evidence="3">Homodimer.</text>
</comment>
<evidence type="ECO:0000256" key="3">
    <source>
        <dbReference type="ARBA" id="ARBA00011738"/>
    </source>
</evidence>
<evidence type="ECO:0000313" key="10">
    <source>
        <dbReference type="Proteomes" id="UP000694544"/>
    </source>
</evidence>
<dbReference type="InterPro" id="IPR003081">
    <property type="entry name" value="GST_mu"/>
</dbReference>
<organism evidence="9 10">
    <name type="scientific">Moschus moschiferus</name>
    <name type="common">Siberian musk deer</name>
    <name type="synonym">Moschus sibiricus</name>
    <dbReference type="NCBI Taxonomy" id="68415"/>
    <lineage>
        <taxon>Eukaryota</taxon>
        <taxon>Metazoa</taxon>
        <taxon>Chordata</taxon>
        <taxon>Craniata</taxon>
        <taxon>Vertebrata</taxon>
        <taxon>Euteleostomi</taxon>
        <taxon>Mammalia</taxon>
        <taxon>Eutheria</taxon>
        <taxon>Laurasiatheria</taxon>
        <taxon>Artiodactyla</taxon>
        <taxon>Ruminantia</taxon>
        <taxon>Pecora</taxon>
        <taxon>Moschidae</taxon>
        <taxon>Moschus</taxon>
    </lineage>
</organism>
<evidence type="ECO:0000256" key="6">
    <source>
        <dbReference type="ARBA" id="ARBA00022679"/>
    </source>
</evidence>
<dbReference type="GO" id="GO:0005737">
    <property type="term" value="C:cytoplasm"/>
    <property type="evidence" value="ECO:0007669"/>
    <property type="project" value="UniProtKB-SubCell"/>
</dbReference>
<evidence type="ECO:0000256" key="1">
    <source>
        <dbReference type="ARBA" id="ARBA00004496"/>
    </source>
</evidence>
<dbReference type="EC" id="2.5.1.18" evidence="4"/>
<keyword evidence="6" id="KW-0808">Transferase</keyword>
<comment type="subcellular location">
    <subcellularLocation>
        <location evidence="1">Cytoplasm</location>
    </subcellularLocation>
</comment>
<feature type="domain" description="GST N-terminal" evidence="7">
    <location>
        <begin position="1"/>
        <end position="73"/>
    </location>
</feature>
<evidence type="ECO:0000259" key="8">
    <source>
        <dbReference type="PROSITE" id="PS50405"/>
    </source>
</evidence>
<dbReference type="InterPro" id="IPR036282">
    <property type="entry name" value="Glutathione-S-Trfase_C_sf"/>
</dbReference>
<dbReference type="PANTHER" id="PTHR11571">
    <property type="entry name" value="GLUTATHIONE S-TRANSFERASE"/>
    <property type="match status" value="1"/>
</dbReference>
<evidence type="ECO:0000259" key="7">
    <source>
        <dbReference type="PROSITE" id="PS50404"/>
    </source>
</evidence>
<dbReference type="InterPro" id="IPR050213">
    <property type="entry name" value="GST_superfamily"/>
</dbReference>
<keyword evidence="5" id="KW-0963">Cytoplasm</keyword>
<comment type="similarity">
    <text evidence="2">Belongs to the GST superfamily. Mu family.</text>
</comment>
<dbReference type="FunFam" id="1.20.1050.10:FF:000101">
    <property type="entry name" value="Glutathione S-transferase Mu 4"/>
    <property type="match status" value="1"/>
</dbReference>
<accession>A0A8C6FLK3</accession>
<dbReference type="AlphaFoldDB" id="A0A8C6FLK3"/>
<dbReference type="Pfam" id="PF00043">
    <property type="entry name" value="GST_C"/>
    <property type="match status" value="1"/>
</dbReference>
<protein>
    <recommendedName>
        <fullName evidence="4">glutathione transferase</fullName>
        <ecNumber evidence="4">2.5.1.18</ecNumber>
    </recommendedName>
</protein>
<dbReference type="Gene3D" id="1.20.1050.10">
    <property type="match status" value="1"/>
</dbReference>
<dbReference type="GeneTree" id="ENSGT00940000154679"/>
<dbReference type="GO" id="GO:0004364">
    <property type="term" value="F:glutathione transferase activity"/>
    <property type="evidence" value="ECO:0007669"/>
    <property type="project" value="UniProtKB-EC"/>
</dbReference>
<proteinExistence type="inferred from homology"/>
<reference evidence="9" key="1">
    <citation type="submission" date="2025-08" db="UniProtKB">
        <authorList>
            <consortium name="Ensembl"/>
        </authorList>
    </citation>
    <scope>IDENTIFICATION</scope>
</reference>
<evidence type="ECO:0000256" key="2">
    <source>
        <dbReference type="ARBA" id="ARBA00005861"/>
    </source>
</evidence>
<reference evidence="9" key="2">
    <citation type="submission" date="2025-09" db="UniProtKB">
        <authorList>
            <consortium name="Ensembl"/>
        </authorList>
    </citation>
    <scope>IDENTIFICATION</scope>
</reference>